<keyword evidence="2" id="KW-0238">DNA-binding</keyword>
<gene>
    <name evidence="2" type="ORF">BXY41_1257</name>
</gene>
<dbReference type="InterPro" id="IPR010982">
    <property type="entry name" value="Lambda_DNA-bd_dom_sf"/>
</dbReference>
<feature type="domain" description="HTH cro/C1-type" evidence="1">
    <location>
        <begin position="7"/>
        <end position="60"/>
    </location>
</feature>
<dbReference type="EMBL" id="PTJA01000025">
    <property type="protein sequence ID" value="PPK74505.1"/>
    <property type="molecule type" value="Genomic_DNA"/>
</dbReference>
<dbReference type="InterPro" id="IPR001387">
    <property type="entry name" value="Cro/C1-type_HTH"/>
</dbReference>
<proteinExistence type="predicted"/>
<dbReference type="CDD" id="cd00093">
    <property type="entry name" value="HTH_XRE"/>
    <property type="match status" value="1"/>
</dbReference>
<evidence type="ECO:0000313" key="2">
    <source>
        <dbReference type="EMBL" id="PPK74505.1"/>
    </source>
</evidence>
<evidence type="ECO:0000259" key="1">
    <source>
        <dbReference type="PROSITE" id="PS50943"/>
    </source>
</evidence>
<dbReference type="RefSeq" id="WP_104439870.1">
    <property type="nucleotide sequence ID" value="NZ_PTJA01000025.1"/>
</dbReference>
<evidence type="ECO:0000313" key="3">
    <source>
        <dbReference type="Proteomes" id="UP000237749"/>
    </source>
</evidence>
<sequence>MRMATKIKMILAARDMTIGDLAERLETTPQNITAKINRDNLSENDLHQIAEACNATYEGFFTLNDSNKQI</sequence>
<accession>A0A2S6HAK8</accession>
<keyword evidence="3" id="KW-1185">Reference proteome</keyword>
<dbReference type="Pfam" id="PF13443">
    <property type="entry name" value="HTH_26"/>
    <property type="match status" value="1"/>
</dbReference>
<dbReference type="AlphaFoldDB" id="A0A2S6HAK8"/>
<dbReference type="Gene3D" id="1.10.260.40">
    <property type="entry name" value="lambda repressor-like DNA-binding domains"/>
    <property type="match status" value="1"/>
</dbReference>
<comment type="caution">
    <text evidence="2">The sequence shown here is derived from an EMBL/GenBank/DDBJ whole genome shotgun (WGS) entry which is preliminary data.</text>
</comment>
<protein>
    <submittedName>
        <fullName evidence="2">Cro/C1-type helix-turn-helix DNA-binding protein</fullName>
    </submittedName>
</protein>
<dbReference type="Proteomes" id="UP000237749">
    <property type="component" value="Unassembled WGS sequence"/>
</dbReference>
<dbReference type="PROSITE" id="PS50943">
    <property type="entry name" value="HTH_CROC1"/>
    <property type="match status" value="1"/>
</dbReference>
<dbReference type="GO" id="GO:0003677">
    <property type="term" value="F:DNA binding"/>
    <property type="evidence" value="ECO:0007669"/>
    <property type="project" value="UniProtKB-KW"/>
</dbReference>
<dbReference type="OrthoDB" id="9805309at2"/>
<dbReference type="SUPFAM" id="SSF47413">
    <property type="entry name" value="lambda repressor-like DNA-binding domains"/>
    <property type="match status" value="1"/>
</dbReference>
<name>A0A2S6HAK8_9FIRM</name>
<organism evidence="2 3">
    <name type="scientific">Lacrimispora xylanisolvens</name>
    <dbReference type="NCBI Taxonomy" id="384636"/>
    <lineage>
        <taxon>Bacteria</taxon>
        <taxon>Bacillati</taxon>
        <taxon>Bacillota</taxon>
        <taxon>Clostridia</taxon>
        <taxon>Lachnospirales</taxon>
        <taxon>Lachnospiraceae</taxon>
        <taxon>Lacrimispora</taxon>
    </lineage>
</organism>
<reference evidence="2 3" key="1">
    <citation type="submission" date="2018-02" db="EMBL/GenBank/DDBJ databases">
        <title>Genomic Encyclopedia of Archaeal and Bacterial Type Strains, Phase II (KMG-II): from individual species to whole genera.</title>
        <authorList>
            <person name="Goeker M."/>
        </authorList>
    </citation>
    <scope>NUCLEOTIDE SEQUENCE [LARGE SCALE GENOMIC DNA]</scope>
    <source>
        <strain evidence="2 3">DSM 3808</strain>
    </source>
</reference>